<accession>A0A6J7HJA2</accession>
<evidence type="ECO:0000256" key="1">
    <source>
        <dbReference type="SAM" id="MobiDB-lite"/>
    </source>
</evidence>
<evidence type="ECO:0000313" key="2">
    <source>
        <dbReference type="EMBL" id="CAB4919438.1"/>
    </source>
</evidence>
<sequence>MSCAVAVGMRLRYCATTAATSGAENDVPDASRYPPSGQGRKTSVPGAMRSTEVAPQAENADSVSAAVELPTDTIAGSGSDAGYMGVASRSTASLPAAATTRTSFAPA</sequence>
<organism evidence="2">
    <name type="scientific">freshwater metagenome</name>
    <dbReference type="NCBI Taxonomy" id="449393"/>
    <lineage>
        <taxon>unclassified sequences</taxon>
        <taxon>metagenomes</taxon>
        <taxon>ecological metagenomes</taxon>
    </lineage>
</organism>
<reference evidence="2" key="1">
    <citation type="submission" date="2020-05" db="EMBL/GenBank/DDBJ databases">
        <authorList>
            <person name="Chiriac C."/>
            <person name="Salcher M."/>
            <person name="Ghai R."/>
            <person name="Kavagutti S V."/>
        </authorList>
    </citation>
    <scope>NUCLEOTIDE SEQUENCE</scope>
</reference>
<gene>
    <name evidence="2" type="ORF">UFOPK3609_01313</name>
</gene>
<dbReference type="AlphaFoldDB" id="A0A6J7HJA2"/>
<feature type="region of interest" description="Disordered" evidence="1">
    <location>
        <begin position="18"/>
        <end position="63"/>
    </location>
</feature>
<proteinExistence type="predicted"/>
<dbReference type="EMBL" id="CAFBMQ010000208">
    <property type="protein sequence ID" value="CAB4919438.1"/>
    <property type="molecule type" value="Genomic_DNA"/>
</dbReference>
<name>A0A6J7HJA2_9ZZZZ</name>
<protein>
    <submittedName>
        <fullName evidence="2">Unannotated protein</fullName>
    </submittedName>
</protein>